<name>A0A8J7A887_9CYAN</name>
<gene>
    <name evidence="1" type="ORF">IQ241_16725</name>
</gene>
<protein>
    <submittedName>
        <fullName evidence="1">Uncharacterized protein</fullName>
    </submittedName>
</protein>
<evidence type="ECO:0000313" key="2">
    <source>
        <dbReference type="Proteomes" id="UP000636505"/>
    </source>
</evidence>
<organism evidence="1 2">
    <name type="scientific">Vasconcelosia minhoensis LEGE 07310</name>
    <dbReference type="NCBI Taxonomy" id="915328"/>
    <lineage>
        <taxon>Bacteria</taxon>
        <taxon>Bacillati</taxon>
        <taxon>Cyanobacteriota</taxon>
        <taxon>Cyanophyceae</taxon>
        <taxon>Nodosilineales</taxon>
        <taxon>Cymatolegaceae</taxon>
        <taxon>Vasconcelosia</taxon>
        <taxon>Vasconcelosia minhoensis</taxon>
    </lineage>
</organism>
<comment type="caution">
    <text evidence="1">The sequence shown here is derived from an EMBL/GenBank/DDBJ whole genome shotgun (WGS) entry which is preliminary data.</text>
</comment>
<dbReference type="Proteomes" id="UP000636505">
    <property type="component" value="Unassembled WGS sequence"/>
</dbReference>
<dbReference type="AlphaFoldDB" id="A0A8J7A887"/>
<proteinExistence type="predicted"/>
<keyword evidence="2" id="KW-1185">Reference proteome</keyword>
<evidence type="ECO:0000313" key="1">
    <source>
        <dbReference type="EMBL" id="MBE9078917.1"/>
    </source>
</evidence>
<sequence length="62" mass="6729">MKSLFQAGKVEILDEVSAIAPIFRPQRQLRKSKLYSPLILGAAGLKAPKNAGSFFPQSKTLA</sequence>
<dbReference type="RefSeq" id="WP_193909250.1">
    <property type="nucleotide sequence ID" value="NZ_JADEXG010000043.1"/>
</dbReference>
<accession>A0A8J7A887</accession>
<reference evidence="1" key="1">
    <citation type="submission" date="2020-10" db="EMBL/GenBank/DDBJ databases">
        <authorList>
            <person name="Castelo-Branco R."/>
            <person name="Eusebio N."/>
            <person name="Adriana R."/>
            <person name="Vieira A."/>
            <person name="Brugerolle De Fraissinette N."/>
            <person name="Rezende De Castro R."/>
            <person name="Schneider M.P."/>
            <person name="Vasconcelos V."/>
            <person name="Leao P.N."/>
        </authorList>
    </citation>
    <scope>NUCLEOTIDE SEQUENCE</scope>
    <source>
        <strain evidence="1">LEGE 07310</strain>
    </source>
</reference>
<dbReference type="EMBL" id="JADEXG010000043">
    <property type="protein sequence ID" value="MBE9078917.1"/>
    <property type="molecule type" value="Genomic_DNA"/>
</dbReference>